<sequence length="281" mass="31458">MIFLILLSVVDIEVVYTNDGLGFLSPSYAYFMDVSMPPPLGNAASFIRLVEWERQDGNEPVVLSAGNMFAYPFPGDQPSIDEFADFYARARFDAVLIGTNELSYGVDPLLELLKKTSTDFLSGNIISTTLKKPYKIIERKGVKIGIGGVTTLYAPLFVPYEHRIEFELASDFDAVREMVKDMRNEGAEIIILLSDNGFHRDSLLAETVRGIDVIISGSERGRAMREPFETPLNHTIICKGYTGLTSAGILHIYYDEENKLITGYDGFLQTLFSDYFPPDEE</sequence>
<comment type="caution">
    <text evidence="1">The sequence shown here is derived from an EMBL/GenBank/DDBJ whole genome shotgun (WGS) entry which is preliminary data.</text>
</comment>
<dbReference type="InterPro" id="IPR029052">
    <property type="entry name" value="Metallo-depent_PP-like"/>
</dbReference>
<protein>
    <recommendedName>
        <fullName evidence="2">5'-Nucleotidase C-terminal domain-containing protein</fullName>
    </recommendedName>
</protein>
<accession>A0A7C0ZFV4</accession>
<dbReference type="Proteomes" id="UP000885847">
    <property type="component" value="Unassembled WGS sequence"/>
</dbReference>
<name>A0A7C0ZFV4_UNCW3</name>
<dbReference type="GO" id="GO:0009166">
    <property type="term" value="P:nucleotide catabolic process"/>
    <property type="evidence" value="ECO:0007669"/>
    <property type="project" value="InterPro"/>
</dbReference>
<dbReference type="EMBL" id="DQWE01000370">
    <property type="protein sequence ID" value="HDI83682.1"/>
    <property type="molecule type" value="Genomic_DNA"/>
</dbReference>
<dbReference type="PANTHER" id="PTHR11575:SF24">
    <property type="entry name" value="5'-NUCLEOTIDASE"/>
    <property type="match status" value="1"/>
</dbReference>
<feature type="non-terminal residue" evidence="1">
    <location>
        <position position="281"/>
    </location>
</feature>
<dbReference type="PANTHER" id="PTHR11575">
    <property type="entry name" value="5'-NUCLEOTIDASE-RELATED"/>
    <property type="match status" value="1"/>
</dbReference>
<reference evidence="1" key="1">
    <citation type="journal article" date="2020" name="mSystems">
        <title>Genome- and Community-Level Interaction Insights into Carbon Utilization and Element Cycling Functions of Hydrothermarchaeota in Hydrothermal Sediment.</title>
        <authorList>
            <person name="Zhou Z."/>
            <person name="Liu Y."/>
            <person name="Xu W."/>
            <person name="Pan J."/>
            <person name="Luo Z.H."/>
            <person name="Li M."/>
        </authorList>
    </citation>
    <scope>NUCLEOTIDE SEQUENCE [LARGE SCALE GENOMIC DNA]</scope>
    <source>
        <strain evidence="1">HyVt-102</strain>
    </source>
</reference>
<dbReference type="Gene3D" id="3.60.21.10">
    <property type="match status" value="1"/>
</dbReference>
<dbReference type="AlphaFoldDB" id="A0A7C0ZFV4"/>
<organism evidence="1">
    <name type="scientific">candidate division WOR-3 bacterium</name>
    <dbReference type="NCBI Taxonomy" id="2052148"/>
    <lineage>
        <taxon>Bacteria</taxon>
        <taxon>Bacteria division WOR-3</taxon>
    </lineage>
</organism>
<dbReference type="GO" id="GO:0016787">
    <property type="term" value="F:hydrolase activity"/>
    <property type="evidence" value="ECO:0007669"/>
    <property type="project" value="InterPro"/>
</dbReference>
<gene>
    <name evidence="1" type="ORF">ENF18_07835</name>
</gene>
<proteinExistence type="predicted"/>
<evidence type="ECO:0000313" key="1">
    <source>
        <dbReference type="EMBL" id="HDI83682.1"/>
    </source>
</evidence>
<evidence type="ECO:0008006" key="2">
    <source>
        <dbReference type="Google" id="ProtNLM"/>
    </source>
</evidence>
<dbReference type="InterPro" id="IPR006179">
    <property type="entry name" value="5_nucleotidase/apyrase"/>
</dbReference>
<dbReference type="SUPFAM" id="SSF56300">
    <property type="entry name" value="Metallo-dependent phosphatases"/>
    <property type="match status" value="1"/>
</dbReference>